<comment type="caution">
    <text evidence="1">The sequence shown here is derived from an EMBL/GenBank/DDBJ whole genome shotgun (WGS) entry which is preliminary data.</text>
</comment>
<evidence type="ECO:0000313" key="2">
    <source>
        <dbReference type="Proteomes" id="UP001323617"/>
    </source>
</evidence>
<name>A0ABR0HUP8_9PEZI</name>
<dbReference type="GeneID" id="87970243"/>
<sequence>MLTVLSCLPNNILLKSIAVSPIRVQNKRPGPDNLCDTSLFPLLDMLRFIPSLFPERFDPVLLLKGQHLFLLVFLILSRLFREMAVVSQADCGDITADFIGEVPAVEETVQTGWRGEEA</sequence>
<gene>
    <name evidence="1" type="ORF">QC764_609020</name>
</gene>
<organism evidence="1 2">
    <name type="scientific">Podospora pseudoanserina</name>
    <dbReference type="NCBI Taxonomy" id="2609844"/>
    <lineage>
        <taxon>Eukaryota</taxon>
        <taxon>Fungi</taxon>
        <taxon>Dikarya</taxon>
        <taxon>Ascomycota</taxon>
        <taxon>Pezizomycotina</taxon>
        <taxon>Sordariomycetes</taxon>
        <taxon>Sordariomycetidae</taxon>
        <taxon>Sordariales</taxon>
        <taxon>Podosporaceae</taxon>
        <taxon>Podospora</taxon>
    </lineage>
</organism>
<dbReference type="Proteomes" id="UP001323617">
    <property type="component" value="Unassembled WGS sequence"/>
</dbReference>
<dbReference type="RefSeq" id="XP_062798117.1">
    <property type="nucleotide sequence ID" value="XM_062949378.1"/>
</dbReference>
<proteinExistence type="predicted"/>
<evidence type="ECO:0000313" key="1">
    <source>
        <dbReference type="EMBL" id="KAK4671821.1"/>
    </source>
</evidence>
<reference evidence="1 2" key="1">
    <citation type="journal article" date="2023" name="bioRxiv">
        <title>High-quality genome assemblies of four members of thePodospora anserinaspecies complex.</title>
        <authorList>
            <person name="Ament-Velasquez S.L."/>
            <person name="Vogan A.A."/>
            <person name="Wallerman O."/>
            <person name="Hartmann F."/>
            <person name="Gautier V."/>
            <person name="Silar P."/>
            <person name="Giraud T."/>
            <person name="Johannesson H."/>
        </authorList>
    </citation>
    <scope>NUCLEOTIDE SEQUENCE [LARGE SCALE GENOMIC DNA]</scope>
    <source>
        <strain evidence="1 2">CBS 124.78</strain>
    </source>
</reference>
<accession>A0ABR0HUP8</accession>
<keyword evidence="2" id="KW-1185">Reference proteome</keyword>
<dbReference type="EMBL" id="JAFFHC010000006">
    <property type="protein sequence ID" value="KAK4671821.1"/>
    <property type="molecule type" value="Genomic_DNA"/>
</dbReference>
<protein>
    <submittedName>
        <fullName evidence="1">Uncharacterized protein</fullName>
    </submittedName>
</protein>